<gene>
    <name evidence="2" type="primary">rsmI</name>
    <name evidence="2" type="ORF">GAK30_03785</name>
</gene>
<accession>A0A7V8FKE1</accession>
<comment type="caution">
    <text evidence="2">The sequence shown here is derived from an EMBL/GenBank/DDBJ whole genome shotgun (WGS) entry which is preliminary data.</text>
</comment>
<dbReference type="AlphaFoldDB" id="A0A7V8FKE1"/>
<evidence type="ECO:0000313" key="2">
    <source>
        <dbReference type="EMBL" id="KAF1018202.1"/>
    </source>
</evidence>
<dbReference type="Pfam" id="PF23016">
    <property type="entry name" value="RsmI_C"/>
    <property type="match status" value="1"/>
</dbReference>
<keyword evidence="2" id="KW-0808">Transferase</keyword>
<evidence type="ECO:0000313" key="3">
    <source>
        <dbReference type="Proteomes" id="UP000461670"/>
    </source>
</evidence>
<dbReference type="Proteomes" id="UP000461670">
    <property type="component" value="Unassembled WGS sequence"/>
</dbReference>
<dbReference type="InterPro" id="IPR053910">
    <property type="entry name" value="RsmI_HTH"/>
</dbReference>
<organism evidence="2 3">
    <name type="scientific">Paracidovorax wautersii</name>
    <dbReference type="NCBI Taxonomy" id="1177982"/>
    <lineage>
        <taxon>Bacteria</taxon>
        <taxon>Pseudomonadati</taxon>
        <taxon>Pseudomonadota</taxon>
        <taxon>Betaproteobacteria</taxon>
        <taxon>Burkholderiales</taxon>
        <taxon>Comamonadaceae</taxon>
        <taxon>Paracidovorax</taxon>
    </lineage>
</organism>
<dbReference type="Gene3D" id="3.30.950.10">
    <property type="entry name" value="Methyltransferase, Cobalt-precorrin-4 Transmethylase, Domain 2"/>
    <property type="match status" value="1"/>
</dbReference>
<dbReference type="EMBL" id="WNDQ01000096">
    <property type="protein sequence ID" value="KAF1018202.1"/>
    <property type="molecule type" value="Genomic_DNA"/>
</dbReference>
<dbReference type="InterPro" id="IPR014776">
    <property type="entry name" value="4pyrrole_Mease_sub2"/>
</dbReference>
<keyword evidence="2" id="KW-0489">Methyltransferase</keyword>
<dbReference type="GO" id="GO:0032259">
    <property type="term" value="P:methylation"/>
    <property type="evidence" value="ECO:0007669"/>
    <property type="project" value="UniProtKB-KW"/>
</dbReference>
<proteinExistence type="predicted"/>
<protein>
    <submittedName>
        <fullName evidence="2">Ribosomal RNA small subunit methyltransferase I</fullName>
    </submittedName>
</protein>
<name>A0A7V8FKE1_9BURK</name>
<evidence type="ECO:0000259" key="1">
    <source>
        <dbReference type="Pfam" id="PF23016"/>
    </source>
</evidence>
<dbReference type="GO" id="GO:0008168">
    <property type="term" value="F:methyltransferase activity"/>
    <property type="evidence" value="ECO:0007669"/>
    <property type="project" value="UniProtKB-KW"/>
</dbReference>
<dbReference type="SUPFAM" id="SSF53790">
    <property type="entry name" value="Tetrapyrrole methylase"/>
    <property type="match status" value="1"/>
</dbReference>
<reference evidence="3" key="1">
    <citation type="journal article" date="2020" name="MBio">
        <title>Horizontal gene transfer to a defensive symbiont with a reduced genome amongst a multipartite beetle microbiome.</title>
        <authorList>
            <person name="Waterworth S.C."/>
            <person name="Florez L.V."/>
            <person name="Rees E.R."/>
            <person name="Hertweck C."/>
            <person name="Kaltenpoth M."/>
            <person name="Kwan J.C."/>
        </authorList>
    </citation>
    <scope>NUCLEOTIDE SEQUENCE [LARGE SCALE GENOMIC DNA]</scope>
</reference>
<sequence length="99" mass="10793">MTVGRELTKQFEEIATVPAADLPAWLQATPQRQRGEFVLALHPAPEDTADADEHGLGTRALKLLLAELPLKTAVRLAAELSGEPRNALYERGLRLKDPG</sequence>
<dbReference type="InterPro" id="IPR035996">
    <property type="entry name" value="4pyrrol_Methylase_sf"/>
</dbReference>
<feature type="domain" description="RsmI HTH" evidence="1">
    <location>
        <begin position="58"/>
        <end position="96"/>
    </location>
</feature>